<protein>
    <recommendedName>
        <fullName evidence="3">Genetic interactor of prohibitin 7, mitochondrial</fullName>
    </recommendedName>
</protein>
<dbReference type="GeneID" id="11493665"/>
<name>G0WG22_NAUDC</name>
<dbReference type="RefSeq" id="XP_003671976.1">
    <property type="nucleotide sequence ID" value="XM_003671928.1"/>
</dbReference>
<dbReference type="KEGG" id="ndi:NDAI_0I01640"/>
<evidence type="ECO:0000313" key="2">
    <source>
        <dbReference type="Proteomes" id="UP000000689"/>
    </source>
</evidence>
<dbReference type="AlphaFoldDB" id="G0WG22"/>
<keyword evidence="2" id="KW-1185">Reference proteome</keyword>
<accession>G0WG22</accession>
<dbReference type="Proteomes" id="UP000000689">
    <property type="component" value="Chromosome 9"/>
</dbReference>
<dbReference type="HOGENOM" id="CLU_1230226_0_0_1"/>
<organism evidence="1 2">
    <name type="scientific">Naumovozyma dairenensis (strain ATCC 10597 / BCRC 20456 / CBS 421 / NBRC 0211 / NRRL Y-12639)</name>
    <name type="common">Saccharomyces dairenensis</name>
    <dbReference type="NCBI Taxonomy" id="1071378"/>
    <lineage>
        <taxon>Eukaryota</taxon>
        <taxon>Fungi</taxon>
        <taxon>Dikarya</taxon>
        <taxon>Ascomycota</taxon>
        <taxon>Saccharomycotina</taxon>
        <taxon>Saccharomycetes</taxon>
        <taxon>Saccharomycetales</taxon>
        <taxon>Saccharomycetaceae</taxon>
        <taxon>Naumovozyma</taxon>
    </lineage>
</organism>
<evidence type="ECO:0000313" key="1">
    <source>
        <dbReference type="EMBL" id="CCD26733.1"/>
    </source>
</evidence>
<sequence>MLITLMVSKHRSPINTISILKQVRLTQSYSNPPASLLKKRKIRLQNYNGGGIDDSNNTPKDLIMTSLRDVWSLFQPNSMNQEDDDIIEKEKYLKLIFEKVESNHLLKLFKLSSSTASIPTDLLESKFENISQIDKDVIELAISKEATIGWNQWPIYLKQLDYYLKFGSYGPRSNIQFENAAPFVNSVSSPSSSLTSFSGKKVRKLNDAYIDLYANDQGSKFYDPLTTSVLILSSILFIIGYMKNNAPNDRNDEEAERN</sequence>
<gene>
    <name evidence="1" type="primary">NDAI0I01640</name>
    <name evidence="1" type="ordered locus">NDAI_0I01640</name>
</gene>
<proteinExistence type="predicted"/>
<dbReference type="OrthoDB" id="4069787at2759"/>
<dbReference type="EMBL" id="HE580275">
    <property type="protein sequence ID" value="CCD26733.1"/>
    <property type="molecule type" value="Genomic_DNA"/>
</dbReference>
<dbReference type="OMA" id="VWSLFQP"/>
<evidence type="ECO:0008006" key="3">
    <source>
        <dbReference type="Google" id="ProtNLM"/>
    </source>
</evidence>
<reference evidence="1 2" key="1">
    <citation type="journal article" date="2011" name="Proc. Natl. Acad. Sci. U.S.A.">
        <title>Evolutionary erosion of yeast sex chromosomes by mating-type switching accidents.</title>
        <authorList>
            <person name="Gordon J.L."/>
            <person name="Armisen D."/>
            <person name="Proux-Wera E."/>
            <person name="Oheigeartaigh S.S."/>
            <person name="Byrne K.P."/>
            <person name="Wolfe K.H."/>
        </authorList>
    </citation>
    <scope>NUCLEOTIDE SEQUENCE [LARGE SCALE GENOMIC DNA]</scope>
    <source>
        <strain evidence="2">ATCC 10597 / BCRC 20456 / CBS 421 / NBRC 0211 / NRRL Y-12639</strain>
    </source>
</reference>
<dbReference type="eggNOG" id="ENOG502S4Y0">
    <property type="taxonomic scope" value="Eukaryota"/>
</dbReference>